<organism evidence="7 8">
    <name type="scientific">Motilibacter deserti</name>
    <dbReference type="NCBI Taxonomy" id="2714956"/>
    <lineage>
        <taxon>Bacteria</taxon>
        <taxon>Bacillati</taxon>
        <taxon>Actinomycetota</taxon>
        <taxon>Actinomycetes</taxon>
        <taxon>Motilibacterales</taxon>
        <taxon>Motilibacteraceae</taxon>
        <taxon>Motilibacter</taxon>
    </lineage>
</organism>
<dbReference type="InterPro" id="IPR003012">
    <property type="entry name" value="Tet_transcr_reg_TetR"/>
</dbReference>
<gene>
    <name evidence="7" type="ORF">G9H71_05045</name>
</gene>
<sequence>MPRTPTAPLTRASIARAALDLLDEQGSAGWTMRALADRLGVRAPSLYSHVANQDEILDAVHEQINSEIDLDALEGDDLRTALTECARSYRAAYVRHPHATALIAHRPIGTDSALRVYDAILRTLLHHGVPAGEAMRFTAVLDYLVLGSAVETFIGGFGEPADYREAYPSLATALQACDRDCIDEEGFELGLARLVEAVAASAAR</sequence>
<evidence type="ECO:0000256" key="2">
    <source>
        <dbReference type="ARBA" id="ARBA00023015"/>
    </source>
</evidence>
<feature type="DNA-binding region" description="H-T-H motif" evidence="5">
    <location>
        <begin position="31"/>
        <end position="50"/>
    </location>
</feature>
<dbReference type="PROSITE" id="PS50977">
    <property type="entry name" value="HTH_TETR_2"/>
    <property type="match status" value="1"/>
</dbReference>
<dbReference type="Pfam" id="PF02909">
    <property type="entry name" value="TetR_C_1"/>
    <property type="match status" value="1"/>
</dbReference>
<name>A0ABX0GU11_9ACTN</name>
<keyword evidence="3 5" id="KW-0238">DNA-binding</keyword>
<dbReference type="SUPFAM" id="SSF46689">
    <property type="entry name" value="Homeodomain-like"/>
    <property type="match status" value="1"/>
</dbReference>
<keyword evidence="1" id="KW-0678">Repressor</keyword>
<evidence type="ECO:0000256" key="5">
    <source>
        <dbReference type="PROSITE-ProRule" id="PRU00335"/>
    </source>
</evidence>
<feature type="domain" description="HTH tetR-type" evidence="6">
    <location>
        <begin position="8"/>
        <end position="68"/>
    </location>
</feature>
<evidence type="ECO:0000256" key="3">
    <source>
        <dbReference type="ARBA" id="ARBA00023125"/>
    </source>
</evidence>
<keyword evidence="2" id="KW-0805">Transcription regulation</keyword>
<accession>A0ABX0GU11</accession>
<dbReference type="SUPFAM" id="SSF48498">
    <property type="entry name" value="Tetracyclin repressor-like, C-terminal domain"/>
    <property type="match status" value="1"/>
</dbReference>
<evidence type="ECO:0000256" key="1">
    <source>
        <dbReference type="ARBA" id="ARBA00022491"/>
    </source>
</evidence>
<dbReference type="PANTHER" id="PTHR30055:SF151">
    <property type="entry name" value="TRANSCRIPTIONAL REGULATORY PROTEIN"/>
    <property type="match status" value="1"/>
</dbReference>
<proteinExistence type="predicted"/>
<dbReference type="InterPro" id="IPR009057">
    <property type="entry name" value="Homeodomain-like_sf"/>
</dbReference>
<dbReference type="Gene3D" id="1.10.357.10">
    <property type="entry name" value="Tetracycline Repressor, domain 2"/>
    <property type="match status" value="1"/>
</dbReference>
<dbReference type="InterPro" id="IPR004111">
    <property type="entry name" value="Repressor_TetR_C"/>
</dbReference>
<dbReference type="EMBL" id="JAANNP010000001">
    <property type="protein sequence ID" value="NHC13145.1"/>
    <property type="molecule type" value="Genomic_DNA"/>
</dbReference>
<dbReference type="Proteomes" id="UP000800981">
    <property type="component" value="Unassembled WGS sequence"/>
</dbReference>
<dbReference type="RefSeq" id="WP_166278700.1">
    <property type="nucleotide sequence ID" value="NZ_JAANNP010000001.1"/>
</dbReference>
<reference evidence="7 8" key="1">
    <citation type="submission" date="2020-03" db="EMBL/GenBank/DDBJ databases">
        <title>Two novel Motilibacter sp.</title>
        <authorList>
            <person name="Liu S."/>
        </authorList>
    </citation>
    <scope>NUCLEOTIDE SEQUENCE [LARGE SCALE GENOMIC DNA]</scope>
    <source>
        <strain evidence="7 8">E257</strain>
    </source>
</reference>
<dbReference type="PANTHER" id="PTHR30055">
    <property type="entry name" value="HTH-TYPE TRANSCRIPTIONAL REGULATOR RUTR"/>
    <property type="match status" value="1"/>
</dbReference>
<dbReference type="PRINTS" id="PR00455">
    <property type="entry name" value="HTHTETR"/>
</dbReference>
<evidence type="ECO:0000313" key="7">
    <source>
        <dbReference type="EMBL" id="NHC13145.1"/>
    </source>
</evidence>
<protein>
    <submittedName>
        <fullName evidence="7">TetR family transcriptional regulator</fullName>
    </submittedName>
</protein>
<dbReference type="PRINTS" id="PR00400">
    <property type="entry name" value="TETREPRESSOR"/>
</dbReference>
<comment type="caution">
    <text evidence="7">The sequence shown here is derived from an EMBL/GenBank/DDBJ whole genome shotgun (WGS) entry which is preliminary data.</text>
</comment>
<evidence type="ECO:0000259" key="6">
    <source>
        <dbReference type="PROSITE" id="PS50977"/>
    </source>
</evidence>
<keyword evidence="4" id="KW-0804">Transcription</keyword>
<evidence type="ECO:0000256" key="4">
    <source>
        <dbReference type="ARBA" id="ARBA00023163"/>
    </source>
</evidence>
<evidence type="ECO:0000313" key="8">
    <source>
        <dbReference type="Proteomes" id="UP000800981"/>
    </source>
</evidence>
<dbReference type="InterPro" id="IPR001647">
    <property type="entry name" value="HTH_TetR"/>
</dbReference>
<keyword evidence="8" id="KW-1185">Reference proteome</keyword>
<dbReference type="InterPro" id="IPR036271">
    <property type="entry name" value="Tet_transcr_reg_TetR-rel_C_sf"/>
</dbReference>
<dbReference type="InterPro" id="IPR050109">
    <property type="entry name" value="HTH-type_TetR-like_transc_reg"/>
</dbReference>
<dbReference type="Pfam" id="PF00440">
    <property type="entry name" value="TetR_N"/>
    <property type="match status" value="1"/>
</dbReference>